<reference evidence="2" key="1">
    <citation type="submission" date="2019-03" db="EMBL/GenBank/DDBJ databases">
        <title>Single cell metagenomics reveals metabolic interactions within the superorganism composed of flagellate Streblomastix strix and complex community of Bacteroidetes bacteria on its surface.</title>
        <authorList>
            <person name="Treitli S.C."/>
            <person name="Kolisko M."/>
            <person name="Husnik F."/>
            <person name="Keeling P."/>
            <person name="Hampl V."/>
        </authorList>
    </citation>
    <scope>NUCLEOTIDE SEQUENCE</scope>
    <source>
        <strain evidence="2">STM</strain>
    </source>
</reference>
<dbReference type="CDD" id="cd24035">
    <property type="entry name" value="ASKHA_NBD_O66634-like_rpt2"/>
    <property type="match status" value="1"/>
</dbReference>
<feature type="domain" description="ATPase BadF/BadG/BcrA/BcrD type" evidence="1">
    <location>
        <begin position="14"/>
        <end position="173"/>
    </location>
</feature>
<name>A0A5J4QKU6_9ZZZZ</name>
<dbReference type="InterPro" id="IPR002731">
    <property type="entry name" value="ATPase_BadF"/>
</dbReference>
<evidence type="ECO:0000259" key="1">
    <source>
        <dbReference type="Pfam" id="PF01869"/>
    </source>
</evidence>
<dbReference type="AlphaFoldDB" id="A0A5J4QKU6"/>
<dbReference type="InterPro" id="IPR051805">
    <property type="entry name" value="Dehydratase_Activator_Redct"/>
</dbReference>
<dbReference type="CDD" id="cd24034">
    <property type="entry name" value="ASKHA_NBD_O66634-like_rpt1"/>
    <property type="match status" value="1"/>
</dbReference>
<organism evidence="2">
    <name type="scientific">termite gut metagenome</name>
    <dbReference type="NCBI Taxonomy" id="433724"/>
    <lineage>
        <taxon>unclassified sequences</taxon>
        <taxon>metagenomes</taxon>
        <taxon>organismal metagenomes</taxon>
    </lineage>
</organism>
<accession>A0A5J4QKU6</accession>
<feature type="domain" description="ATPase BadF/BadG/BcrA/BcrD type" evidence="1">
    <location>
        <begin position="241"/>
        <end position="461"/>
    </location>
</feature>
<proteinExistence type="predicted"/>
<dbReference type="EMBL" id="SNRY01003126">
    <property type="protein sequence ID" value="KAA6322112.1"/>
    <property type="molecule type" value="Genomic_DNA"/>
</dbReference>
<protein>
    <recommendedName>
        <fullName evidence="1">ATPase BadF/BadG/BcrA/BcrD type domain-containing protein</fullName>
    </recommendedName>
</protein>
<dbReference type="PANTHER" id="PTHR32329">
    <property type="entry name" value="BIFUNCTIONAL PROTEIN [INCLUDES 2-HYDROXYACYL-COA DEHYDRATASE (N-TER) AND ITS ACTIVATOR DOMAIN (C_TERM)-RELATED"/>
    <property type="match status" value="1"/>
</dbReference>
<comment type="caution">
    <text evidence="2">The sequence shown here is derived from an EMBL/GenBank/DDBJ whole genome shotgun (WGS) entry which is preliminary data.</text>
</comment>
<sequence>AATEFVKKLHPQISTIIDIGGEDAKIVYLKPNGNSDLRMNGNCAGGTGAFIDQMALLLDIPVESMGALAEKSEHTYPIASRCGVFSKTDVQNLISKNVSKADIAASVFHAVAVQTIVTLSHGCEVVPKILFCGGPLAFIPALRQAFIDYLHLSPDDYSVPENANIIPAWGASLACTQEKTFTLNELISLLTNDSLKGEVQRTTRLPRIFHSEEEHIAWTAKKDRRRISQAPLNKHTGYAYLGIDSGSTTTKIVVTDEQSRILFSYYSPNRGNPIGAVKEGLAELSAQCQSAGVELQIKGSCSTGYGEDLVKAAFNLNRGVIETIAHYAAARKINPDVSFILDIGGQDMKAIFVENGVLSRMEINEACSSGCGSFIEAFARSLNYPVEAFAREACHAESPCDLGTRCTVFMNSKVKQVLRERASVGDIAAGLSYSVVKNCLYKVLKLKKTEELGKEIVVQGGGDA</sequence>
<gene>
    <name evidence="2" type="ORF">EZS27_028315</name>
</gene>
<dbReference type="PANTHER" id="PTHR32329:SF4">
    <property type="entry name" value="ACTIVATOR OF 2-HYDROXYACYL-COA DEHYDRATASE"/>
    <property type="match status" value="1"/>
</dbReference>
<dbReference type="InterPro" id="IPR043129">
    <property type="entry name" value="ATPase_NBD"/>
</dbReference>
<dbReference type="Gene3D" id="3.30.420.40">
    <property type="match status" value="3"/>
</dbReference>
<dbReference type="SUPFAM" id="SSF53067">
    <property type="entry name" value="Actin-like ATPase domain"/>
    <property type="match status" value="2"/>
</dbReference>
<evidence type="ECO:0000313" key="2">
    <source>
        <dbReference type="EMBL" id="KAA6322112.1"/>
    </source>
</evidence>
<feature type="non-terminal residue" evidence="2">
    <location>
        <position position="1"/>
    </location>
</feature>
<dbReference type="Pfam" id="PF01869">
    <property type="entry name" value="BcrAD_BadFG"/>
    <property type="match status" value="2"/>
</dbReference>